<keyword evidence="3" id="KW-0472">Membrane</keyword>
<dbReference type="Gene3D" id="1.25.40.10">
    <property type="entry name" value="Tetratricopeptide repeat domain"/>
    <property type="match status" value="1"/>
</dbReference>
<evidence type="ECO:0000313" key="4">
    <source>
        <dbReference type="EMBL" id="HHS29520.1"/>
    </source>
</evidence>
<dbReference type="Pfam" id="PF13432">
    <property type="entry name" value="TPR_16"/>
    <property type="match status" value="2"/>
</dbReference>
<evidence type="ECO:0000256" key="3">
    <source>
        <dbReference type="SAM" id="Phobius"/>
    </source>
</evidence>
<protein>
    <submittedName>
        <fullName evidence="4">Tetratricopeptide repeat protein</fullName>
    </submittedName>
</protein>
<evidence type="ECO:0000256" key="1">
    <source>
        <dbReference type="PROSITE-ProRule" id="PRU00339"/>
    </source>
</evidence>
<gene>
    <name evidence="4" type="ORF">ENV52_07460</name>
</gene>
<feature type="repeat" description="TPR" evidence="1">
    <location>
        <begin position="64"/>
        <end position="97"/>
    </location>
</feature>
<dbReference type="SUPFAM" id="SSF48452">
    <property type="entry name" value="TPR-like"/>
    <property type="match status" value="1"/>
</dbReference>
<name>A0A7V6A3M8_9BACT</name>
<feature type="compositionally biased region" description="Low complexity" evidence="2">
    <location>
        <begin position="234"/>
        <end position="245"/>
    </location>
</feature>
<accession>A0A7V6A3M8</accession>
<feature type="transmembrane region" description="Helical" evidence="3">
    <location>
        <begin position="12"/>
        <end position="31"/>
    </location>
</feature>
<keyword evidence="3" id="KW-0812">Transmembrane</keyword>
<dbReference type="PANTHER" id="PTHR12558:SF13">
    <property type="entry name" value="CELL DIVISION CYCLE PROTEIN 27 HOMOLOG"/>
    <property type="match status" value="1"/>
</dbReference>
<reference evidence="4" key="1">
    <citation type="journal article" date="2020" name="mSystems">
        <title>Genome- and Community-Level Interaction Insights into Carbon Utilization and Element Cycling Functions of Hydrothermarchaeota in Hydrothermal Sediment.</title>
        <authorList>
            <person name="Zhou Z."/>
            <person name="Liu Y."/>
            <person name="Xu W."/>
            <person name="Pan J."/>
            <person name="Luo Z.H."/>
            <person name="Li M."/>
        </authorList>
    </citation>
    <scope>NUCLEOTIDE SEQUENCE [LARGE SCALE GENOMIC DNA]</scope>
    <source>
        <strain evidence="4">SpSt-767</strain>
    </source>
</reference>
<comment type="caution">
    <text evidence="4">The sequence shown here is derived from an EMBL/GenBank/DDBJ whole genome shotgun (WGS) entry which is preliminary data.</text>
</comment>
<keyword evidence="1" id="KW-0802">TPR repeat</keyword>
<dbReference type="InterPro" id="IPR019734">
    <property type="entry name" value="TPR_rpt"/>
</dbReference>
<organism evidence="4">
    <name type="scientific">Desulfobacca acetoxidans</name>
    <dbReference type="NCBI Taxonomy" id="60893"/>
    <lineage>
        <taxon>Bacteria</taxon>
        <taxon>Pseudomonadati</taxon>
        <taxon>Thermodesulfobacteriota</taxon>
        <taxon>Desulfobaccia</taxon>
        <taxon>Desulfobaccales</taxon>
        <taxon>Desulfobaccaceae</taxon>
        <taxon>Desulfobacca</taxon>
    </lineage>
</organism>
<dbReference type="PANTHER" id="PTHR12558">
    <property type="entry name" value="CELL DIVISION CYCLE 16,23,27"/>
    <property type="match status" value="1"/>
</dbReference>
<dbReference type="InterPro" id="IPR011990">
    <property type="entry name" value="TPR-like_helical_dom_sf"/>
</dbReference>
<evidence type="ECO:0000256" key="2">
    <source>
        <dbReference type="SAM" id="MobiDB-lite"/>
    </source>
</evidence>
<feature type="repeat" description="TPR" evidence="1">
    <location>
        <begin position="98"/>
        <end position="131"/>
    </location>
</feature>
<proteinExistence type="predicted"/>
<dbReference type="EMBL" id="DTGR01000122">
    <property type="protein sequence ID" value="HHS29520.1"/>
    <property type="molecule type" value="Genomic_DNA"/>
</dbReference>
<dbReference type="SMART" id="SM00028">
    <property type="entry name" value="TPR"/>
    <property type="match status" value="3"/>
</dbReference>
<keyword evidence="3" id="KW-1133">Transmembrane helix</keyword>
<dbReference type="AlphaFoldDB" id="A0A7V6A3M8"/>
<feature type="region of interest" description="Disordered" evidence="2">
    <location>
        <begin position="234"/>
        <end position="260"/>
    </location>
</feature>
<dbReference type="PROSITE" id="PS50005">
    <property type="entry name" value="TPR"/>
    <property type="match status" value="2"/>
</dbReference>
<sequence>MQPGNQRSITQSTAVFWALILTMHMVLPWAAPPSGWAQESRFEQFSPREEMDRREQIRRNPRDANAWYYLGRFYDFTHRNQQAAEAFYQASLLRPGWAEAFFNLGKMYRSIGRPREAAQALQRATLLKSDFSRAYFYLALVLVDLDRPKEAAAAMMQAYTLNPGYFETYFDNTSYGIHSELGDKDAVLKLVQFIYPENEQLAQILYKRWARHGINLQEFYEAVSGTEKKSEAGYQEAQEAGYQEQPLPGYQKAPPAGFFR</sequence>